<dbReference type="InterPro" id="IPR010255">
    <property type="entry name" value="Haem_peroxidase_sf"/>
</dbReference>
<feature type="chain" id="PRO_5038125977" evidence="7">
    <location>
        <begin position="19"/>
        <end position="1546"/>
    </location>
</feature>
<protein>
    <submittedName>
        <fullName evidence="9">Peroxidase</fullName>
    </submittedName>
</protein>
<keyword evidence="2" id="KW-0964">Secreted</keyword>
<dbReference type="CDD" id="cd09823">
    <property type="entry name" value="peroxinectin_like"/>
    <property type="match status" value="2"/>
</dbReference>
<reference evidence="9" key="1">
    <citation type="submission" date="2022-11" db="UniProtKB">
        <authorList>
            <consortium name="WormBaseParasite"/>
        </authorList>
    </citation>
    <scope>IDENTIFICATION</scope>
</reference>
<keyword evidence="5" id="KW-0408">Iron</keyword>
<dbReference type="GO" id="GO:0006979">
    <property type="term" value="P:response to oxidative stress"/>
    <property type="evidence" value="ECO:0007669"/>
    <property type="project" value="InterPro"/>
</dbReference>
<dbReference type="PROSITE" id="PS50292">
    <property type="entry name" value="PEROXIDASE_3"/>
    <property type="match status" value="2"/>
</dbReference>
<evidence type="ECO:0000256" key="2">
    <source>
        <dbReference type="ARBA" id="ARBA00022525"/>
    </source>
</evidence>
<keyword evidence="5" id="KW-0479">Metal-binding</keyword>
<dbReference type="WBParaSite" id="Gr19_v10_g13902.t1">
    <property type="protein sequence ID" value="Gr19_v10_g13902.t1"/>
    <property type="gene ID" value="Gr19_v10_g13902"/>
</dbReference>
<evidence type="ECO:0000256" key="4">
    <source>
        <dbReference type="ARBA" id="ARBA00022729"/>
    </source>
</evidence>
<dbReference type="GO" id="GO:0005576">
    <property type="term" value="C:extracellular region"/>
    <property type="evidence" value="ECO:0007669"/>
    <property type="project" value="UniProtKB-SubCell"/>
</dbReference>
<dbReference type="InterPro" id="IPR019791">
    <property type="entry name" value="Haem_peroxidase_animal"/>
</dbReference>
<feature type="signal peptide" evidence="7">
    <location>
        <begin position="1"/>
        <end position="18"/>
    </location>
</feature>
<sequence>MFAQLAIACLCLRHFCLSMQIPCGKSFFPCPVVEQQQANGPGRGRLHGVSLHHSSAPTSSSPLEELHNARTSWTLAKVDDHLLRIIVREAWEEIGVLHNETEAKLQLELQQHPLASSSLQYSKMHALNLQAKQLSQFAYVSVALSRRLKQVGAISNFASVSFASLNSRVQNGTSLGRDCPRPISSTCPPAAFRSLSGQCNNVRHPLFGTAGEPMGRLGRAAYADGIGQARMNARKDGELPLVRQLSLELFENPAGDRHPMVAEMSAFWLYFIGSDMANLASNQLVPKNGGAVSVPLPCCVHGFAHADCDPIDVSSTDPIYGSAQIVCIPYARTLAAPRENCALGPREQANLVSSFLDGSQIYGPFPESLGKLLAVGDSGKLLNSKVAGDNDHLPLDPQSDVYCQSENGRRKCFLSGSADVNLLPGITLLHTVWSRQHNRVAEKLRELNKHWNGERLFEEARRVVIAQIQHVTYAEFLPMVLGLDSIRQHQLELQPTGAYYSDYDMDLDGNVLNEFATLVTPVAFSWLAARPAADLAFNNPDRLYGQEGIESLIRELVNQAVERPGLKLNEQFRGGFLQSKTADNENMGLDLASIALKREREHGLPSFNAMREQCGIAKIKSFAELRAQLVNETVADRLATLYEHVDDIDLLIGVLAEQPRKGAFVGPTLACIFGRQFQRSRQADRYWYENYFSPSAFTSAQLDQIRKTTLARVLCDVTGIRRIQLSAFMRPNSFENSPLSCDSSVFPTLTFDAWKDHEAELKLPVTDDTIAKVFQLAELNLREQRRRETLNIRANQSALRLGDPLFAYSNMMRAKKESKAIAKVSDLLLESTRIIARGEKLLNGGIQLPNLDTESLQRLLPEVDVSTFVANFTAFLGEDGRASVDECLPRMLPCDHLSRYRSFSGWCNNLKHPYYGNAFTPLRHLLPPVYDDGFDAPRNRAKSGVPLPSPRRISNAVHVDRDLSHAKFTHMVMQFGQLLDHELTHSPIHRGPNDEILNCTRCDSHETISVHCMPIRVERGDPHFPTHLPNGEPRCLPFARSLLGQLTLGYRNQMNQITAFIDGSVLYGSTQCEANQLRLFRQGLLNFTDLGLTNPMALPQGNQEKDCRSLPRFPCFVAGDERNSHQPGLTALHTIFLREHNRIAKALGRINAHWTDERIYQETRRILVAQQQHIVFNEFLPKVIGLDLLHEYDLVPLRSDFYTGYDANCDPAISHPFATAAFRFGHTLIRRMFPRMDAQYHNMTEPVDLARHFGFVEPLYNRTAGGLDSMLLGLLGTPSMAFDRHITTAVRDMLFARRDEPTSGMDLIAINMLRARDHGVQPYNAFRPLCGLSRAESFDDLRDVMEPSAIAALQSVYESVDDIDLFPGLTSERPRKGALLGHTMSCLLAEQFRRVKKCDRFYYENDNSAARFTPAQLQQIRKIRLAKTICQNSAFIHKIQPNVFDLPDELMNMQVKCDDLDAVKLELWREKAFCEVNSLLIQNGESRHVTPCVTCTCTAEGAECQPIKVTSCAKLLQKYDRDAIERDAACLIQCAEELGPERKDEF</sequence>
<dbReference type="GO" id="GO:0020037">
    <property type="term" value="F:heme binding"/>
    <property type="evidence" value="ECO:0007669"/>
    <property type="project" value="InterPro"/>
</dbReference>
<dbReference type="Pfam" id="PF03098">
    <property type="entry name" value="An_peroxidase"/>
    <property type="match status" value="2"/>
</dbReference>
<evidence type="ECO:0000256" key="7">
    <source>
        <dbReference type="SAM" id="SignalP"/>
    </source>
</evidence>
<dbReference type="PANTHER" id="PTHR11475:SF133">
    <property type="entry name" value="PEROXIDASE"/>
    <property type="match status" value="1"/>
</dbReference>
<dbReference type="GO" id="GO:0004601">
    <property type="term" value="F:peroxidase activity"/>
    <property type="evidence" value="ECO:0007669"/>
    <property type="project" value="UniProtKB-KW"/>
</dbReference>
<proteinExistence type="predicted"/>
<dbReference type="GO" id="GO:0046872">
    <property type="term" value="F:metal ion binding"/>
    <property type="evidence" value="ECO:0007669"/>
    <property type="project" value="UniProtKB-KW"/>
</dbReference>
<feature type="compositionally biased region" description="Low complexity" evidence="6">
    <location>
        <begin position="51"/>
        <end position="63"/>
    </location>
</feature>
<evidence type="ECO:0000313" key="9">
    <source>
        <dbReference type="WBParaSite" id="Gr19_v10_g13902.t1"/>
    </source>
</evidence>
<dbReference type="Gene3D" id="1.10.640.10">
    <property type="entry name" value="Haem peroxidase domain superfamily, animal type"/>
    <property type="match status" value="2"/>
</dbReference>
<accession>A0A914H7D6</accession>
<name>A0A914H7D6_GLORO</name>
<keyword evidence="3" id="KW-0560">Oxidoreductase</keyword>
<dbReference type="PANTHER" id="PTHR11475">
    <property type="entry name" value="OXIDASE/PEROXIDASE"/>
    <property type="match status" value="1"/>
</dbReference>
<dbReference type="SUPFAM" id="SSF48113">
    <property type="entry name" value="Heme-dependent peroxidases"/>
    <property type="match status" value="2"/>
</dbReference>
<evidence type="ECO:0000256" key="3">
    <source>
        <dbReference type="ARBA" id="ARBA00022559"/>
    </source>
</evidence>
<organism evidence="8 9">
    <name type="scientific">Globodera rostochiensis</name>
    <name type="common">Golden nematode worm</name>
    <name type="synonym">Heterodera rostochiensis</name>
    <dbReference type="NCBI Taxonomy" id="31243"/>
    <lineage>
        <taxon>Eukaryota</taxon>
        <taxon>Metazoa</taxon>
        <taxon>Ecdysozoa</taxon>
        <taxon>Nematoda</taxon>
        <taxon>Chromadorea</taxon>
        <taxon>Rhabditida</taxon>
        <taxon>Tylenchina</taxon>
        <taxon>Tylenchomorpha</taxon>
        <taxon>Tylenchoidea</taxon>
        <taxon>Heteroderidae</taxon>
        <taxon>Heteroderinae</taxon>
        <taxon>Globodera</taxon>
    </lineage>
</organism>
<keyword evidence="8" id="KW-1185">Reference proteome</keyword>
<keyword evidence="5" id="KW-0349">Heme</keyword>
<dbReference type="FunFam" id="1.10.640.10:FF:000003">
    <property type="entry name" value="chorion peroxidase"/>
    <property type="match status" value="1"/>
</dbReference>
<dbReference type="FunFam" id="1.10.640.10:FF:000006">
    <property type="entry name" value="Double oxidase: two peroxidase domains"/>
    <property type="match status" value="1"/>
</dbReference>
<evidence type="ECO:0000256" key="6">
    <source>
        <dbReference type="SAM" id="MobiDB-lite"/>
    </source>
</evidence>
<evidence type="ECO:0000256" key="5">
    <source>
        <dbReference type="PIRSR" id="PIRSR619791-2"/>
    </source>
</evidence>
<feature type="region of interest" description="Disordered" evidence="6">
    <location>
        <begin position="41"/>
        <end position="63"/>
    </location>
</feature>
<evidence type="ECO:0000256" key="1">
    <source>
        <dbReference type="ARBA" id="ARBA00004613"/>
    </source>
</evidence>
<dbReference type="InterPro" id="IPR037120">
    <property type="entry name" value="Haem_peroxidase_sf_animal"/>
</dbReference>
<keyword evidence="3" id="KW-0575">Peroxidase</keyword>
<evidence type="ECO:0000313" key="8">
    <source>
        <dbReference type="Proteomes" id="UP000887572"/>
    </source>
</evidence>
<dbReference type="PRINTS" id="PR00457">
    <property type="entry name" value="ANPEROXIDASE"/>
</dbReference>
<keyword evidence="4 7" id="KW-0732">Signal</keyword>
<feature type="binding site" description="axial binding residue" evidence="5">
    <location>
        <position position="1226"/>
    </location>
    <ligand>
        <name>heme b</name>
        <dbReference type="ChEBI" id="CHEBI:60344"/>
    </ligand>
    <ligandPart>
        <name>Fe</name>
        <dbReference type="ChEBI" id="CHEBI:18248"/>
    </ligandPart>
</feature>
<comment type="subcellular location">
    <subcellularLocation>
        <location evidence="1">Secreted</location>
    </subcellularLocation>
</comment>
<dbReference type="Proteomes" id="UP000887572">
    <property type="component" value="Unplaced"/>
</dbReference>